<evidence type="ECO:0000313" key="4">
    <source>
        <dbReference type="Proteomes" id="UP000541810"/>
    </source>
</evidence>
<reference evidence="3 4" key="1">
    <citation type="submission" date="2020-08" db="EMBL/GenBank/DDBJ databases">
        <title>Genomic Encyclopedia of Type Strains, Phase IV (KMG-IV): sequencing the most valuable type-strain genomes for metagenomic binning, comparative biology and taxonomic classification.</title>
        <authorList>
            <person name="Goeker M."/>
        </authorList>
    </citation>
    <scope>NUCLEOTIDE SEQUENCE [LARGE SCALE GENOMIC DNA]</scope>
    <source>
        <strain evidence="3 4">DSM 103725</strain>
    </source>
</reference>
<keyword evidence="4" id="KW-1185">Reference proteome</keyword>
<accession>A0A7X0H704</accession>
<proteinExistence type="predicted"/>
<evidence type="ECO:0000256" key="2">
    <source>
        <dbReference type="SAM" id="Phobius"/>
    </source>
</evidence>
<feature type="transmembrane region" description="Helical" evidence="2">
    <location>
        <begin position="62"/>
        <end position="83"/>
    </location>
</feature>
<keyword evidence="2" id="KW-1133">Transmembrane helix</keyword>
<evidence type="ECO:0000313" key="3">
    <source>
        <dbReference type="EMBL" id="MBB6429291.1"/>
    </source>
</evidence>
<dbReference type="RefSeq" id="WP_184676877.1">
    <property type="nucleotide sequence ID" value="NZ_JACHGY010000001.1"/>
</dbReference>
<organism evidence="3 4">
    <name type="scientific">Algisphaera agarilytica</name>
    <dbReference type="NCBI Taxonomy" id="1385975"/>
    <lineage>
        <taxon>Bacteria</taxon>
        <taxon>Pseudomonadati</taxon>
        <taxon>Planctomycetota</taxon>
        <taxon>Phycisphaerae</taxon>
        <taxon>Phycisphaerales</taxon>
        <taxon>Phycisphaeraceae</taxon>
        <taxon>Algisphaera</taxon>
    </lineage>
</organism>
<dbReference type="EMBL" id="JACHGY010000001">
    <property type="protein sequence ID" value="MBB6429291.1"/>
    <property type="molecule type" value="Genomic_DNA"/>
</dbReference>
<name>A0A7X0H704_9BACT</name>
<keyword evidence="2" id="KW-0472">Membrane</keyword>
<dbReference type="Proteomes" id="UP000541810">
    <property type="component" value="Unassembled WGS sequence"/>
</dbReference>
<feature type="region of interest" description="Disordered" evidence="1">
    <location>
        <begin position="41"/>
        <end position="60"/>
    </location>
</feature>
<sequence>MAHSLTSLRRPLVATILALLLLAFAPSSGLASPSWVLSTTLTSKTEPADDRKDEDDDDDDDDSTFCIISSMSLIFTLGVSLYLTTRRRPHPELPLDSKRHVDRDAG</sequence>
<protein>
    <recommendedName>
        <fullName evidence="5">Transmembrane protein</fullName>
    </recommendedName>
</protein>
<comment type="caution">
    <text evidence="3">The sequence shown here is derived from an EMBL/GenBank/DDBJ whole genome shotgun (WGS) entry which is preliminary data.</text>
</comment>
<evidence type="ECO:0000256" key="1">
    <source>
        <dbReference type="SAM" id="MobiDB-lite"/>
    </source>
</evidence>
<evidence type="ECO:0008006" key="5">
    <source>
        <dbReference type="Google" id="ProtNLM"/>
    </source>
</evidence>
<gene>
    <name evidence="3" type="ORF">HNQ40_001097</name>
</gene>
<keyword evidence="2" id="KW-0812">Transmembrane</keyword>
<dbReference type="AlphaFoldDB" id="A0A7X0H704"/>